<keyword evidence="3 9" id="KW-0808">Transferase</keyword>
<proteinExistence type="inferred from homology"/>
<dbReference type="SMART" id="SM00155">
    <property type="entry name" value="PLDc"/>
    <property type="match status" value="2"/>
</dbReference>
<keyword evidence="6 9" id="KW-0472">Membrane</keyword>
<dbReference type="PANTHER" id="PTHR21248">
    <property type="entry name" value="CARDIOLIPIN SYNTHASE"/>
    <property type="match status" value="1"/>
</dbReference>
<protein>
    <recommendedName>
        <fullName evidence="9">Cardiolipin synthase B</fullName>
        <shortName evidence="9">CL synthase</shortName>
        <ecNumber evidence="9">2.7.8.-</ecNumber>
    </recommendedName>
</protein>
<dbReference type="InterPro" id="IPR025202">
    <property type="entry name" value="PLD-like_dom"/>
</dbReference>
<dbReference type="CDD" id="cd09159">
    <property type="entry name" value="PLDc_ybhO_like_2"/>
    <property type="match status" value="1"/>
</dbReference>
<dbReference type="Gene3D" id="3.30.870.10">
    <property type="entry name" value="Endonuclease Chain A"/>
    <property type="match status" value="2"/>
</dbReference>
<gene>
    <name evidence="9 11" type="primary">clsB</name>
    <name evidence="11" type="ORF">IPL58_04025</name>
</gene>
<dbReference type="GO" id="GO:0005886">
    <property type="term" value="C:plasma membrane"/>
    <property type="evidence" value="ECO:0007669"/>
    <property type="project" value="UniProtKB-SubCell"/>
</dbReference>
<feature type="active site" evidence="9">
    <location>
        <position position="293"/>
    </location>
</feature>
<evidence type="ECO:0000313" key="12">
    <source>
        <dbReference type="Proteomes" id="UP000886689"/>
    </source>
</evidence>
<dbReference type="PANTHER" id="PTHR21248:SF23">
    <property type="entry name" value="CARDIOLIPIN SYNTHASE B"/>
    <property type="match status" value="1"/>
</dbReference>
<feature type="active site" evidence="9">
    <location>
        <position position="113"/>
    </location>
</feature>
<evidence type="ECO:0000256" key="2">
    <source>
        <dbReference type="ARBA" id="ARBA00022516"/>
    </source>
</evidence>
<keyword evidence="1 9" id="KW-1003">Cell membrane</keyword>
<reference evidence="11" key="1">
    <citation type="submission" date="2020-10" db="EMBL/GenBank/DDBJ databases">
        <title>Connecting structure to function with the recovery of over 1000 high-quality activated sludge metagenome-assembled genomes encoding full-length rRNA genes using long-read sequencing.</title>
        <authorList>
            <person name="Singleton C.M."/>
            <person name="Petriglieri F."/>
            <person name="Kristensen J.M."/>
            <person name="Kirkegaard R.H."/>
            <person name="Michaelsen T.Y."/>
            <person name="Andersen M.H."/>
            <person name="Karst S.M."/>
            <person name="Dueholm M.S."/>
            <person name="Nielsen P.H."/>
            <person name="Albertsen M."/>
        </authorList>
    </citation>
    <scope>NUCLEOTIDE SEQUENCE</scope>
    <source>
        <strain evidence="11">Hirt_18-Q3-R61-65_BATAC.395</strain>
    </source>
</reference>
<feature type="active site" evidence="9">
    <location>
        <position position="115"/>
    </location>
</feature>
<feature type="domain" description="PLD phosphodiesterase" evidence="10">
    <location>
        <begin position="108"/>
        <end position="135"/>
    </location>
</feature>
<feature type="active site" evidence="9">
    <location>
        <position position="300"/>
    </location>
</feature>
<comment type="caution">
    <text evidence="11">The sequence shown here is derived from an EMBL/GenBank/DDBJ whole genome shotgun (WGS) entry which is preliminary data.</text>
</comment>
<dbReference type="EMBL" id="JADJUC010000003">
    <property type="protein sequence ID" value="MBK8523351.1"/>
    <property type="molecule type" value="Genomic_DNA"/>
</dbReference>
<evidence type="ECO:0000256" key="6">
    <source>
        <dbReference type="ARBA" id="ARBA00023136"/>
    </source>
</evidence>
<evidence type="ECO:0000256" key="1">
    <source>
        <dbReference type="ARBA" id="ARBA00022475"/>
    </source>
</evidence>
<dbReference type="GO" id="GO:0008808">
    <property type="term" value="F:cardiolipin synthase activity"/>
    <property type="evidence" value="ECO:0007669"/>
    <property type="project" value="InterPro"/>
</dbReference>
<organism evidence="11 12">
    <name type="scientific">Candidatus Proximibacter danicus</name>
    <dbReference type="NCBI Taxonomy" id="2954365"/>
    <lineage>
        <taxon>Bacteria</taxon>
        <taxon>Pseudomonadati</taxon>
        <taxon>Pseudomonadota</taxon>
        <taxon>Betaproteobacteria</taxon>
        <taxon>Candidatus Proximibacter</taxon>
    </lineage>
</organism>
<comment type="subcellular location">
    <subcellularLocation>
        <location evidence="9">Cell membrane</location>
        <topology evidence="9">Peripheral membrane protein</topology>
    </subcellularLocation>
</comment>
<dbReference type="GO" id="GO:0032049">
    <property type="term" value="P:cardiolipin biosynthetic process"/>
    <property type="evidence" value="ECO:0007669"/>
    <property type="project" value="InterPro"/>
</dbReference>
<dbReference type="Proteomes" id="UP000886689">
    <property type="component" value="Unassembled WGS sequence"/>
</dbReference>
<evidence type="ECO:0000256" key="8">
    <source>
        <dbReference type="ARBA" id="ARBA00023264"/>
    </source>
</evidence>
<dbReference type="EC" id="2.7.8.-" evidence="9"/>
<dbReference type="InterPro" id="IPR030872">
    <property type="entry name" value="Cardiolipin_synth_ClsB"/>
</dbReference>
<evidence type="ECO:0000256" key="5">
    <source>
        <dbReference type="ARBA" id="ARBA00023098"/>
    </source>
</evidence>
<comment type="catalytic activity">
    <reaction evidence="9">
        <text>2 a 1,2-diacyl-sn-glycero-3-phospho-(1'-sn-glycerol) = a cardiolipin + glycerol</text>
        <dbReference type="Rhea" id="RHEA:31451"/>
        <dbReference type="ChEBI" id="CHEBI:17754"/>
        <dbReference type="ChEBI" id="CHEBI:62237"/>
        <dbReference type="ChEBI" id="CHEBI:64716"/>
    </reaction>
</comment>
<evidence type="ECO:0000256" key="9">
    <source>
        <dbReference type="HAMAP-Rule" id="MF_01917"/>
    </source>
</evidence>
<dbReference type="PIRSF" id="PIRSF000850">
    <property type="entry name" value="Phospholipase_D_PSS"/>
    <property type="match status" value="1"/>
</dbReference>
<evidence type="ECO:0000256" key="7">
    <source>
        <dbReference type="ARBA" id="ARBA00023209"/>
    </source>
</evidence>
<evidence type="ECO:0000313" key="11">
    <source>
        <dbReference type="EMBL" id="MBK8523351.1"/>
    </source>
</evidence>
<evidence type="ECO:0000259" key="10">
    <source>
        <dbReference type="PROSITE" id="PS50035"/>
    </source>
</evidence>
<keyword evidence="2 9" id="KW-0444">Lipid biosynthesis</keyword>
<feature type="active site" evidence="9">
    <location>
        <position position="120"/>
    </location>
</feature>
<keyword evidence="7 9" id="KW-0594">Phospholipid biosynthesis</keyword>
<accession>A0A9D7K046</accession>
<evidence type="ECO:0000256" key="3">
    <source>
        <dbReference type="ARBA" id="ARBA00022679"/>
    </source>
</evidence>
<dbReference type="InterPro" id="IPR001736">
    <property type="entry name" value="PLipase_D/transphosphatidylase"/>
</dbReference>
<dbReference type="PROSITE" id="PS50035">
    <property type="entry name" value="PLD"/>
    <property type="match status" value="2"/>
</dbReference>
<comment type="similarity">
    <text evidence="9">Belongs to the phospholipase D family. Cardiolipin synthase subfamily. ClsB sub-subfamily.</text>
</comment>
<comment type="function">
    <text evidence="9">Catalyzes the phosphatidyl group transfer from one phosphatidylglycerol molecule to another to form cardiolipin (CL) (diphosphatidylglycerol) and glycerol.</text>
</comment>
<dbReference type="NCBIfam" id="NF008427">
    <property type="entry name" value="PRK11263.1"/>
    <property type="match status" value="1"/>
</dbReference>
<dbReference type="AlphaFoldDB" id="A0A9D7K046"/>
<keyword evidence="5 9" id="KW-0443">Lipid metabolism</keyword>
<sequence length="386" mass="43481">MAIDFVDGNRLTLLNSGGEFFPALIECIEAATTDVQLETYIFEDDASGRPVMAALKRAAGRGVKVRVLVDGSGAARFTDTLQPELLAAGAQVMVYRRELTRFSLRRQRLRRLHRKLASIDNRIAFVGGINIIDDMNQPGGRAPRYDYAVRIEGPLVASVQKVMERLWTIVVWASFRRRFRIPARGDVTPSPVGDEAAALVIRDNIRHRRDIEDAYLEAIISATDEIVIANAYFLPGFRFRRTLLQAARRGVRVSVLLQGKVEYRLQHYATQALYGALLKAGVRIFEYQPSFLHAKVAVIDGNWATVGSSNIDPFSLMLAKEANIVVRNRAFAMNLRQSLKQAITNEATELLPRDWRKFSWYSKLLRWTCYQLVRLAIGIAGYGGKH</sequence>
<dbReference type="Pfam" id="PF13091">
    <property type="entry name" value="PLDc_2"/>
    <property type="match status" value="2"/>
</dbReference>
<name>A0A9D7K046_9PROT</name>
<dbReference type="HAMAP" id="MF_01917">
    <property type="entry name" value="Cardiolipin_synth_ClsB"/>
    <property type="match status" value="1"/>
</dbReference>
<dbReference type="CDD" id="cd09110">
    <property type="entry name" value="PLDc_CLS_1"/>
    <property type="match status" value="1"/>
</dbReference>
<dbReference type="SUPFAM" id="SSF56024">
    <property type="entry name" value="Phospholipase D/nuclease"/>
    <property type="match status" value="2"/>
</dbReference>
<feature type="domain" description="PLD phosphodiesterase" evidence="10">
    <location>
        <begin position="288"/>
        <end position="315"/>
    </location>
</feature>
<keyword evidence="8 9" id="KW-1208">Phospholipid metabolism</keyword>
<evidence type="ECO:0000256" key="4">
    <source>
        <dbReference type="ARBA" id="ARBA00022737"/>
    </source>
</evidence>
<feature type="active site" evidence="9">
    <location>
        <position position="295"/>
    </location>
</feature>
<keyword evidence="4" id="KW-0677">Repeat</keyword>